<evidence type="ECO:0000259" key="1">
    <source>
        <dbReference type="Pfam" id="PF08473"/>
    </source>
</evidence>
<organism evidence="2 3">
    <name type="scientific">Takifugu flavidus</name>
    <name type="common">sansaifugu</name>
    <dbReference type="NCBI Taxonomy" id="433684"/>
    <lineage>
        <taxon>Eukaryota</taxon>
        <taxon>Metazoa</taxon>
        <taxon>Chordata</taxon>
        <taxon>Craniata</taxon>
        <taxon>Vertebrata</taxon>
        <taxon>Euteleostomi</taxon>
        <taxon>Actinopterygii</taxon>
        <taxon>Neopterygii</taxon>
        <taxon>Teleostei</taxon>
        <taxon>Neoteleostei</taxon>
        <taxon>Acanthomorphata</taxon>
        <taxon>Eupercaria</taxon>
        <taxon>Tetraodontiformes</taxon>
        <taxon>Tetradontoidea</taxon>
        <taxon>Tetraodontidae</taxon>
        <taxon>Takifugu</taxon>
    </lineage>
</organism>
<name>A0A5C6NGH5_9TELE</name>
<dbReference type="PANTHER" id="PTHR10166">
    <property type="entry name" value="VOLTAGE-DEPENDENT CALCIUM CHANNEL SUBUNIT ALPHA-2/DELTA-RELATED"/>
    <property type="match status" value="1"/>
</dbReference>
<protein>
    <submittedName>
        <fullName evidence="2">Voltage-dependent calcium channel subunit alpha-2/delta-4</fullName>
    </submittedName>
</protein>
<evidence type="ECO:0000313" key="3">
    <source>
        <dbReference type="Proteomes" id="UP000324091"/>
    </source>
</evidence>
<dbReference type="Pfam" id="PF08473">
    <property type="entry name" value="VGCC_alpha2"/>
    <property type="match status" value="1"/>
</dbReference>
<dbReference type="PANTHER" id="PTHR10166:SF59">
    <property type="entry name" value="VOLTAGE-DEPENDENT CALCIUM CHANNEL SUBUNIT ALPHA-2_DELTA-4"/>
    <property type="match status" value="1"/>
</dbReference>
<reference evidence="2 3" key="1">
    <citation type="submission" date="2019-04" db="EMBL/GenBank/DDBJ databases">
        <title>Chromosome genome assembly for Takifugu flavidus.</title>
        <authorList>
            <person name="Xiao S."/>
        </authorList>
    </citation>
    <scope>NUCLEOTIDE SEQUENCE [LARGE SCALE GENOMIC DNA]</scope>
    <source>
        <strain evidence="2">HTHZ2018</strain>
        <tissue evidence="2">Muscle</tissue>
    </source>
</reference>
<dbReference type="InterPro" id="IPR013680">
    <property type="entry name" value="VDCC_a2/dsu"/>
</dbReference>
<accession>A0A5C6NGH5</accession>
<evidence type="ECO:0000313" key="2">
    <source>
        <dbReference type="EMBL" id="TWW64657.1"/>
    </source>
</evidence>
<dbReference type="GO" id="GO:0005245">
    <property type="term" value="F:voltage-gated calcium channel activity"/>
    <property type="evidence" value="ECO:0007669"/>
    <property type="project" value="TreeGrafter"/>
</dbReference>
<dbReference type="GO" id="GO:0005891">
    <property type="term" value="C:voltage-gated calcium channel complex"/>
    <property type="evidence" value="ECO:0007669"/>
    <property type="project" value="TreeGrafter"/>
</dbReference>
<dbReference type="Proteomes" id="UP000324091">
    <property type="component" value="Chromosome 22"/>
</dbReference>
<gene>
    <name evidence="2" type="ORF">D4764_22G0003040</name>
</gene>
<keyword evidence="3" id="KW-1185">Reference proteome</keyword>
<dbReference type="AlphaFoldDB" id="A0A5C6NGH5"/>
<proteinExistence type="predicted"/>
<dbReference type="EMBL" id="RHFK02000015">
    <property type="protein sequence ID" value="TWW64657.1"/>
    <property type="molecule type" value="Genomic_DNA"/>
</dbReference>
<dbReference type="InterPro" id="IPR051173">
    <property type="entry name" value="Ca_channel_alpha-2/delta"/>
</dbReference>
<comment type="caution">
    <text evidence="2">The sequence shown here is derived from an EMBL/GenBank/DDBJ whole genome shotgun (WGS) entry which is preliminary data.</text>
</comment>
<sequence length="252" mass="28801">MPQCSNVEGVCPLQCDSFDLDCYVIDNHGFVLVSKQQNDAGRFLGEIDGSVMTTLIRMGMFKRVSLFDYQAMCKMNLHSVSSARPLLSAIILQFGFSPQVVPLQLRATAGVRGREEIRENCGMVLIFLLEFNICSFWHPEHFTEASSHKKKGDILQPCDTEYPSFIYEPSVKETNSIIKCGRCQKMFVVQQIPDSNLLMLVVQADCDCSRQYPPITMDPKEVKYILSHYIILDTTMYRIEYPLFTMIQDCKM</sequence>
<feature type="domain" description="Voltage-dependent calcium channel alpha-2/delta subunit conserved region" evidence="1">
    <location>
        <begin position="9"/>
        <end position="83"/>
    </location>
</feature>